<feature type="compositionally biased region" description="Basic and acidic residues" evidence="1">
    <location>
        <begin position="56"/>
        <end position="65"/>
    </location>
</feature>
<organism evidence="3 4">
    <name type="scientific">Porites lobata</name>
    <dbReference type="NCBI Taxonomy" id="104759"/>
    <lineage>
        <taxon>Eukaryota</taxon>
        <taxon>Metazoa</taxon>
        <taxon>Cnidaria</taxon>
        <taxon>Anthozoa</taxon>
        <taxon>Hexacorallia</taxon>
        <taxon>Scleractinia</taxon>
        <taxon>Fungiina</taxon>
        <taxon>Poritidae</taxon>
        <taxon>Porites</taxon>
    </lineage>
</organism>
<reference evidence="3 4" key="1">
    <citation type="submission" date="2022-05" db="EMBL/GenBank/DDBJ databases">
        <authorList>
            <consortium name="Genoscope - CEA"/>
            <person name="William W."/>
        </authorList>
    </citation>
    <scope>NUCLEOTIDE SEQUENCE [LARGE SCALE GENOMIC DNA]</scope>
</reference>
<accession>A0ABN8PNQ4</accession>
<proteinExistence type="predicted"/>
<comment type="caution">
    <text evidence="3">The sequence shown here is derived from an EMBL/GenBank/DDBJ whole genome shotgun (WGS) entry which is preliminary data.</text>
</comment>
<gene>
    <name evidence="3" type="ORF">PLOB_00045981</name>
</gene>
<evidence type="ECO:0000313" key="3">
    <source>
        <dbReference type="EMBL" id="CAH3147175.1"/>
    </source>
</evidence>
<feature type="chain" id="PRO_5046295130" evidence="2">
    <location>
        <begin position="24"/>
        <end position="154"/>
    </location>
</feature>
<keyword evidence="4" id="KW-1185">Reference proteome</keyword>
<evidence type="ECO:0000256" key="1">
    <source>
        <dbReference type="SAM" id="MobiDB-lite"/>
    </source>
</evidence>
<feature type="region of interest" description="Disordered" evidence="1">
    <location>
        <begin position="29"/>
        <end position="71"/>
    </location>
</feature>
<keyword evidence="2" id="KW-0732">Signal</keyword>
<dbReference type="EMBL" id="CALNXK010000080">
    <property type="protein sequence ID" value="CAH3147175.1"/>
    <property type="molecule type" value="Genomic_DNA"/>
</dbReference>
<evidence type="ECO:0000256" key="2">
    <source>
        <dbReference type="SAM" id="SignalP"/>
    </source>
</evidence>
<evidence type="ECO:0000313" key="4">
    <source>
        <dbReference type="Proteomes" id="UP001159405"/>
    </source>
</evidence>
<feature type="compositionally biased region" description="Low complexity" evidence="1">
    <location>
        <begin position="32"/>
        <end position="46"/>
    </location>
</feature>
<dbReference type="Proteomes" id="UP001159405">
    <property type="component" value="Unassembled WGS sequence"/>
</dbReference>
<name>A0ABN8PNQ4_9CNID</name>
<sequence length="154" mass="16833">MQGKNSLYLLVTAILLCLHFSTAKLKANDDQSPLPGLSDGSLLPASNHRVPYNGKETTRDSSRYEDEAEEYYSPPEAKSACRPGVISSIESCVKSREMVRCGDRLVPSLTCRKSSFTACHEATRKCGTKSCKPTYIYYPECGRTLTAACTCGCS</sequence>
<feature type="signal peptide" evidence="2">
    <location>
        <begin position="1"/>
        <end position="23"/>
    </location>
</feature>
<protein>
    <submittedName>
        <fullName evidence="3">Uncharacterized protein</fullName>
    </submittedName>
</protein>